<dbReference type="AlphaFoldDB" id="A0A9J2Q6L2"/>
<dbReference type="GO" id="GO:0005634">
    <property type="term" value="C:nucleus"/>
    <property type="evidence" value="ECO:0007669"/>
    <property type="project" value="UniProtKB-SubCell"/>
</dbReference>
<comment type="similarity">
    <text evidence="5">Belongs to the TAF13 family.</text>
</comment>
<dbReference type="Pfam" id="PF02269">
    <property type="entry name" value="TFIID-18kDa"/>
    <property type="match status" value="1"/>
</dbReference>
<dbReference type="PANTHER" id="PTHR11380:SF5">
    <property type="entry name" value="TRANSCRIPTION INITIATION FACTOR TFIID SUBUNIT 13"/>
    <property type="match status" value="1"/>
</dbReference>
<organism evidence="7 8">
    <name type="scientific">Ascaris lumbricoides</name>
    <name type="common">Giant roundworm</name>
    <dbReference type="NCBI Taxonomy" id="6252"/>
    <lineage>
        <taxon>Eukaryota</taxon>
        <taxon>Metazoa</taxon>
        <taxon>Ecdysozoa</taxon>
        <taxon>Nematoda</taxon>
        <taxon>Chromadorea</taxon>
        <taxon>Rhabditida</taxon>
        <taxon>Spirurina</taxon>
        <taxon>Ascaridomorpha</taxon>
        <taxon>Ascaridoidea</taxon>
        <taxon>Ascarididae</taxon>
        <taxon>Ascaris</taxon>
    </lineage>
</organism>
<evidence type="ECO:0000256" key="6">
    <source>
        <dbReference type="ARBA" id="ARBA00040136"/>
    </source>
</evidence>
<dbReference type="Proteomes" id="UP000036681">
    <property type="component" value="Unplaced"/>
</dbReference>
<dbReference type="WBParaSite" id="ALUE_0001784301-mRNA-1">
    <property type="protein sequence ID" value="ALUE_0001784301-mRNA-1"/>
    <property type="gene ID" value="ALUE_0001784301"/>
</dbReference>
<dbReference type="InterPro" id="IPR003195">
    <property type="entry name" value="TFIID_TAF13"/>
</dbReference>
<keyword evidence="4" id="KW-0539">Nucleus</keyword>
<evidence type="ECO:0000313" key="8">
    <source>
        <dbReference type="WBParaSite" id="ALUE_0001784301-mRNA-1"/>
    </source>
</evidence>
<keyword evidence="3" id="KW-0804">Transcription</keyword>
<keyword evidence="7" id="KW-1185">Reference proteome</keyword>
<evidence type="ECO:0000256" key="2">
    <source>
        <dbReference type="ARBA" id="ARBA00023015"/>
    </source>
</evidence>
<keyword evidence="2" id="KW-0805">Transcription regulation</keyword>
<evidence type="ECO:0000256" key="5">
    <source>
        <dbReference type="ARBA" id="ARBA00038392"/>
    </source>
</evidence>
<dbReference type="GO" id="GO:0046982">
    <property type="term" value="F:protein heterodimerization activity"/>
    <property type="evidence" value="ECO:0007669"/>
    <property type="project" value="InterPro"/>
</dbReference>
<dbReference type="PANTHER" id="PTHR11380">
    <property type="entry name" value="TRANSCRIPTION INITIATION FACTOR TFIID/SUPT3-RELATED"/>
    <property type="match status" value="1"/>
</dbReference>
<evidence type="ECO:0000313" key="7">
    <source>
        <dbReference type="Proteomes" id="UP000036681"/>
    </source>
</evidence>
<evidence type="ECO:0000256" key="1">
    <source>
        <dbReference type="ARBA" id="ARBA00004123"/>
    </source>
</evidence>
<dbReference type="GO" id="GO:0006366">
    <property type="term" value="P:transcription by RNA polymerase II"/>
    <property type="evidence" value="ECO:0007669"/>
    <property type="project" value="InterPro"/>
</dbReference>
<evidence type="ECO:0000256" key="4">
    <source>
        <dbReference type="ARBA" id="ARBA00023242"/>
    </source>
</evidence>
<name>A0A9J2Q6L2_ASCLU</name>
<dbReference type="Gene3D" id="1.10.20.10">
    <property type="entry name" value="Histone, subunit A"/>
    <property type="match status" value="1"/>
</dbReference>
<dbReference type="InterPro" id="IPR009072">
    <property type="entry name" value="Histone-fold"/>
</dbReference>
<reference evidence="8" key="1">
    <citation type="submission" date="2023-03" db="UniProtKB">
        <authorList>
            <consortium name="WormBaseParasite"/>
        </authorList>
    </citation>
    <scope>IDENTIFICATION</scope>
</reference>
<protein>
    <recommendedName>
        <fullName evidence="6">Transcription initiation factor TFIID subunit 13</fullName>
    </recommendedName>
</protein>
<evidence type="ECO:0000256" key="3">
    <source>
        <dbReference type="ARBA" id="ARBA00023163"/>
    </source>
</evidence>
<accession>A0A9J2Q6L2</accession>
<proteinExistence type="inferred from homology"/>
<sequence length="370" mass="41554">MGCGRLGHFVLCLRFGIGENTFKAVAVCPLRLGVQVELREVELSVPREMSACGTRGTSEGGDEQEELQTVVTNLMFAYGDAQEPLDECQKLVMDVLHEQMMAIVKKAEKTARDRGFSADVLRTAKQSLLNTGSEFSADAMEDMDFSAQFDDGMNDEVKGSIYGRDAQSMYQALSVFDVTGELRSVLDRSAKDDEEKMERMRRLYKRGAAMDRDEYQKYAKARMCSMCAINGRRSERSIRRFLNWLGGAEVAANTVTILSYIASEIICVIVEGAVFSQQKTSYRSERSIRRFLNWLGGAEVAANTVTILSYIASEIICVIVEGAVFSQQSETRRLYTNDYPINSIQLRHYQESLRRNKGYAKNGSILLGYF</sequence>
<comment type="subcellular location">
    <subcellularLocation>
        <location evidence="1">Nucleus</location>
    </subcellularLocation>
</comment>